<proteinExistence type="predicted"/>
<keyword evidence="2" id="KW-1185">Reference proteome</keyword>
<sequence length="111" mass="13185">MEREKCSFSVAKTLRRSTFGVTIVSLHTEYTRKRGERLAYKVQSKNLLKKRTLNKTTPILTVHDQEISRAFEELETVEQLLFKSVKSPLYNHRSRRFPRLPETRHELQILN</sequence>
<organism evidence="1 2">
    <name type="scientific">Trichinella zimbabwensis</name>
    <dbReference type="NCBI Taxonomy" id="268475"/>
    <lineage>
        <taxon>Eukaryota</taxon>
        <taxon>Metazoa</taxon>
        <taxon>Ecdysozoa</taxon>
        <taxon>Nematoda</taxon>
        <taxon>Enoplea</taxon>
        <taxon>Dorylaimia</taxon>
        <taxon>Trichinellida</taxon>
        <taxon>Trichinellidae</taxon>
        <taxon>Trichinella</taxon>
    </lineage>
</organism>
<dbReference type="EMBL" id="JYDP01000165">
    <property type="protein sequence ID" value="KRZ04417.1"/>
    <property type="molecule type" value="Genomic_DNA"/>
</dbReference>
<protein>
    <submittedName>
        <fullName evidence="1">Uncharacterized protein</fullName>
    </submittedName>
</protein>
<gene>
    <name evidence="1" type="ORF">T11_18346</name>
</gene>
<evidence type="ECO:0000313" key="2">
    <source>
        <dbReference type="Proteomes" id="UP000055024"/>
    </source>
</evidence>
<evidence type="ECO:0000313" key="1">
    <source>
        <dbReference type="EMBL" id="KRZ04417.1"/>
    </source>
</evidence>
<name>A0A0V1H1P2_9BILA</name>
<dbReference type="Proteomes" id="UP000055024">
    <property type="component" value="Unassembled WGS sequence"/>
</dbReference>
<dbReference type="AlphaFoldDB" id="A0A0V1H1P2"/>
<comment type="caution">
    <text evidence="1">The sequence shown here is derived from an EMBL/GenBank/DDBJ whole genome shotgun (WGS) entry which is preliminary data.</text>
</comment>
<reference evidence="1 2" key="1">
    <citation type="submission" date="2015-01" db="EMBL/GenBank/DDBJ databases">
        <title>Evolution of Trichinella species and genotypes.</title>
        <authorList>
            <person name="Korhonen P.K."/>
            <person name="Edoardo P."/>
            <person name="Giuseppe L.R."/>
            <person name="Gasser R.B."/>
        </authorList>
    </citation>
    <scope>NUCLEOTIDE SEQUENCE [LARGE SCALE GENOMIC DNA]</scope>
    <source>
        <strain evidence="1">ISS1029</strain>
    </source>
</reference>
<accession>A0A0V1H1P2</accession>